<feature type="transmembrane region" description="Helical" evidence="2">
    <location>
        <begin position="263"/>
        <end position="283"/>
    </location>
</feature>
<dbReference type="Proteomes" id="UP000651668">
    <property type="component" value="Unassembled WGS sequence"/>
</dbReference>
<accession>A0A916U6K9</accession>
<protein>
    <recommendedName>
        <fullName evidence="3">Peptidase M56 domain-containing protein</fullName>
    </recommendedName>
</protein>
<dbReference type="InterPro" id="IPR008756">
    <property type="entry name" value="Peptidase_M56"/>
</dbReference>
<evidence type="ECO:0000256" key="2">
    <source>
        <dbReference type="SAM" id="Phobius"/>
    </source>
</evidence>
<evidence type="ECO:0000256" key="1">
    <source>
        <dbReference type="SAM" id="MobiDB-lite"/>
    </source>
</evidence>
<reference evidence="4" key="1">
    <citation type="journal article" date="2014" name="Int. J. Syst. Evol. Microbiol.">
        <title>Complete genome sequence of Corynebacterium casei LMG S-19264T (=DSM 44701T), isolated from a smear-ripened cheese.</title>
        <authorList>
            <consortium name="US DOE Joint Genome Institute (JGI-PGF)"/>
            <person name="Walter F."/>
            <person name="Albersmeier A."/>
            <person name="Kalinowski J."/>
            <person name="Ruckert C."/>
        </authorList>
    </citation>
    <scope>NUCLEOTIDE SEQUENCE</scope>
    <source>
        <strain evidence="4">CGMCC 1.15343</strain>
    </source>
</reference>
<keyword evidence="2" id="KW-0812">Transmembrane</keyword>
<organism evidence="4 5">
    <name type="scientific">Pedobacter quisquiliarum</name>
    <dbReference type="NCBI Taxonomy" id="1834438"/>
    <lineage>
        <taxon>Bacteria</taxon>
        <taxon>Pseudomonadati</taxon>
        <taxon>Bacteroidota</taxon>
        <taxon>Sphingobacteriia</taxon>
        <taxon>Sphingobacteriales</taxon>
        <taxon>Sphingobacteriaceae</taxon>
        <taxon>Pedobacter</taxon>
    </lineage>
</organism>
<comment type="caution">
    <text evidence="4">The sequence shown here is derived from an EMBL/GenBank/DDBJ whole genome shotgun (WGS) entry which is preliminary data.</text>
</comment>
<dbReference type="RefSeq" id="WP_188626089.1">
    <property type="nucleotide sequence ID" value="NZ_BMIL01000004.1"/>
</dbReference>
<dbReference type="PANTHER" id="PTHR34978:SF3">
    <property type="entry name" value="SLR0241 PROTEIN"/>
    <property type="match status" value="1"/>
</dbReference>
<feature type="transmembrane region" description="Helical" evidence="2">
    <location>
        <begin position="92"/>
        <end position="114"/>
    </location>
</feature>
<sequence length="445" mass="50412">MTWLYYLLEANLYLGICYGFYLVILQRETFYGLNRCYLIFTSVLSFVIPLLRIGSLNQLFGNVRDLDLVFVDPKFSDSGSRLYGLSLSEAPLYIYLLVAACFAVQLLVSVYRILAIAARARRRKLGDIVYLELHNTQAAFSFFNLLFVNLASAGQDTILKHEMVHIQQRHSLDILFFEVLKILSWFNPVVWLMQQEVKLLHEYIADELTTREAMHKHEYAMFLIQNSFGVKPSYLTNQIFNPSILKRRISMLNKERSAGRARLKLLLTVPLVGGMLFASTVTFSKDYALVDLYPEQRMVEDSPLGSNTLEQGSVSVVQEPVVQQVKFYRLNHKLDAKGKRVVEYDNRLVVINGNSTQSGVIMQVQGFDKMVELNASEAKAKYGDRGASGALEFTGKDTKTLGLRDDVRFPPPIVKKNVPPQPPPAPPVSSRNGVKGKTNAPRRAR</sequence>
<dbReference type="EMBL" id="BMIL01000004">
    <property type="protein sequence ID" value="GGC61010.1"/>
    <property type="molecule type" value="Genomic_DNA"/>
</dbReference>
<keyword evidence="2" id="KW-1133">Transmembrane helix</keyword>
<feature type="compositionally biased region" description="Pro residues" evidence="1">
    <location>
        <begin position="409"/>
        <end position="427"/>
    </location>
</feature>
<gene>
    <name evidence="4" type="ORF">GCM10011387_13270</name>
</gene>
<dbReference type="InterPro" id="IPR052173">
    <property type="entry name" value="Beta-lactam_resp_regulator"/>
</dbReference>
<dbReference type="AlphaFoldDB" id="A0A916U6K9"/>
<name>A0A916U6K9_9SPHI</name>
<reference evidence="4" key="2">
    <citation type="submission" date="2020-09" db="EMBL/GenBank/DDBJ databases">
        <authorList>
            <person name="Sun Q."/>
            <person name="Zhou Y."/>
        </authorList>
    </citation>
    <scope>NUCLEOTIDE SEQUENCE</scope>
    <source>
        <strain evidence="4">CGMCC 1.15343</strain>
    </source>
</reference>
<feature type="transmembrane region" description="Helical" evidence="2">
    <location>
        <begin position="36"/>
        <end position="54"/>
    </location>
</feature>
<evidence type="ECO:0000313" key="5">
    <source>
        <dbReference type="Proteomes" id="UP000651668"/>
    </source>
</evidence>
<feature type="transmembrane region" description="Helical" evidence="2">
    <location>
        <begin position="6"/>
        <end position="24"/>
    </location>
</feature>
<proteinExistence type="predicted"/>
<dbReference type="Pfam" id="PF05569">
    <property type="entry name" value="Peptidase_M56"/>
    <property type="match status" value="1"/>
</dbReference>
<keyword evidence="2" id="KW-0472">Membrane</keyword>
<dbReference type="PANTHER" id="PTHR34978">
    <property type="entry name" value="POSSIBLE SENSOR-TRANSDUCER PROTEIN BLAR"/>
    <property type="match status" value="1"/>
</dbReference>
<keyword evidence="5" id="KW-1185">Reference proteome</keyword>
<evidence type="ECO:0000259" key="3">
    <source>
        <dbReference type="Pfam" id="PF05569"/>
    </source>
</evidence>
<feature type="domain" description="Peptidase M56" evidence="3">
    <location>
        <begin position="150"/>
        <end position="252"/>
    </location>
</feature>
<feature type="region of interest" description="Disordered" evidence="1">
    <location>
        <begin position="402"/>
        <end position="445"/>
    </location>
</feature>
<evidence type="ECO:0000313" key="4">
    <source>
        <dbReference type="EMBL" id="GGC61010.1"/>
    </source>
</evidence>